<comment type="cofactor">
    <cofactor evidence="2">
        <name>Mn(2+)</name>
        <dbReference type="ChEBI" id="CHEBI:29035"/>
    </cofactor>
    <text evidence="2">For phosphodiesterase activity, probably binds 2 Mn(2+) per subunit.</text>
</comment>
<keyword evidence="2" id="KW-0464">Manganese</keyword>
<dbReference type="Pfam" id="PF01368">
    <property type="entry name" value="DHH"/>
    <property type="match status" value="1"/>
</dbReference>
<comment type="catalytic activity">
    <reaction evidence="1">
        <text>3',3'-c-di-AMP + H2O = 5'-O-phosphonoadenylyl-(3'-&gt;5')-adenosine + H(+)</text>
        <dbReference type="Rhea" id="RHEA:54420"/>
        <dbReference type="ChEBI" id="CHEBI:15377"/>
        <dbReference type="ChEBI" id="CHEBI:15378"/>
        <dbReference type="ChEBI" id="CHEBI:71500"/>
        <dbReference type="ChEBI" id="CHEBI:138171"/>
    </reaction>
</comment>
<keyword evidence="2" id="KW-0479">Metal-binding</keyword>
<feature type="binding site" evidence="2">
    <location>
        <position position="508"/>
    </location>
    <ligand>
        <name>Mn(2+)</name>
        <dbReference type="ChEBI" id="CHEBI:29035"/>
        <label>2</label>
    </ligand>
</feature>
<feature type="binding site" evidence="2">
    <location>
        <position position="429"/>
    </location>
    <ligand>
        <name>Mn(2+)</name>
        <dbReference type="ChEBI" id="CHEBI:29035"/>
        <label>1</label>
    </ligand>
</feature>
<dbReference type="OrthoDB" id="9759476at2"/>
<dbReference type="EC" id="3.1.4.-" evidence="1"/>
<keyword evidence="3" id="KW-0175">Coiled coil</keyword>
<dbReference type="Gene3D" id="3.10.310.30">
    <property type="match status" value="1"/>
</dbReference>
<feature type="coiled-coil region" evidence="3">
    <location>
        <begin position="632"/>
        <end position="659"/>
    </location>
</feature>
<feature type="binding site" evidence="2">
    <location>
        <position position="429"/>
    </location>
    <ligand>
        <name>Mn(2+)</name>
        <dbReference type="ChEBI" id="CHEBI:29035"/>
        <label>2</label>
    </ligand>
</feature>
<comment type="function">
    <text evidence="1">Has phosphodiesterase (PDE) activity against cyclic-di-AMP (c-di-AMP).</text>
</comment>
<dbReference type="InterPro" id="IPR001667">
    <property type="entry name" value="DDH_dom"/>
</dbReference>
<evidence type="ECO:0000256" key="2">
    <source>
        <dbReference type="PIRSR" id="PIRSR026583-50"/>
    </source>
</evidence>
<dbReference type="PIRSF" id="PIRSF026583">
    <property type="entry name" value="YybT"/>
    <property type="match status" value="1"/>
</dbReference>
<feature type="binding site" evidence="2">
    <location>
        <position position="360"/>
    </location>
    <ligand>
        <name>Mn(2+)</name>
        <dbReference type="ChEBI" id="CHEBI:29035"/>
        <label>1</label>
    </ligand>
</feature>
<protein>
    <recommendedName>
        <fullName evidence="1">Cyclic-di-AMP phosphodiesterase</fullName>
        <ecNumber evidence="1">3.1.4.-</ecNumber>
    </recommendedName>
</protein>
<gene>
    <name evidence="6" type="primary">nrnA_1</name>
    <name evidence="6" type="ORF">CLLI_03590</name>
</gene>
<dbReference type="Gene3D" id="3.30.450.20">
    <property type="entry name" value="PAS domain"/>
    <property type="match status" value="1"/>
</dbReference>
<feature type="binding site" evidence="2">
    <location>
        <position position="362"/>
    </location>
    <ligand>
        <name>Mn(2+)</name>
        <dbReference type="ChEBI" id="CHEBI:29035"/>
        <label>2</label>
    </ligand>
</feature>
<sequence length="663" mass="74419">MDNKYNYFTTSNKRYMLIIAVLILTLMYYNTELGILAISLYSILVIYNIKNNKTRKTEWKKFIENFSAKMDDATRNTLLKLPLPMIIVGENGNILWYNQNFSLTIEGKDVLEKNITEVINEFNLKQVLDGRKSHIKCAHIMNNYYDIYTNIIETDKGKGTKDKIILVYLCDITDMYNVVKSIDENKETVMLIEVDNLDDVIKTTEEDKKPLIIAEIERNINSYAQSLNAMLKKYGSSKYILSIQDKYIQKEMEKKFDILDSVREINMGNKLTVTLSIGIGRGGNTPLENQSYAASAKELALGRGGDQAVVKSGERLAFYGGKTKEVEKKTKVRARVIAHALVDLINESNKVFIMGHVNADIDCLGSAVGIYSTVKLLNKECYIILDGINNSIKPMMERLKSEKEYGNTFIDSFKALDNIDEDSILILVDVHSKGYVDNMKVVEKVKKLVIIDHHRKSTDSIEGALLSYIEPYASSTSELVTEMIQYMVEKPKLKSIEAEALLAGICVDTKNFYFKTGVRTFEAASFLRRLGADTLDVKKLFSDDLDTYLKRYEILKSAKVSNGIAIAICPPTIEDSVLAAQAADELLNITGIHSSFVFVKIGDEVLISGRSLGDINVQVLLESLGGGGHMTMAGAKLKSVSIEEAVEKLENAIDKYLMEGEEK</sequence>
<dbReference type="InterPro" id="IPR000160">
    <property type="entry name" value="GGDEF_dom"/>
</dbReference>
<dbReference type="GO" id="GO:0016787">
    <property type="term" value="F:hydrolase activity"/>
    <property type="evidence" value="ECO:0007669"/>
    <property type="project" value="UniProtKB-UniRule"/>
</dbReference>
<dbReference type="RefSeq" id="WP_106062544.1">
    <property type="nucleotide sequence ID" value="NZ_PVXO01000007.1"/>
</dbReference>
<dbReference type="GO" id="GO:0003676">
    <property type="term" value="F:nucleic acid binding"/>
    <property type="evidence" value="ECO:0007669"/>
    <property type="project" value="UniProtKB-UniRule"/>
</dbReference>
<evidence type="ECO:0000313" key="7">
    <source>
        <dbReference type="Proteomes" id="UP000239706"/>
    </source>
</evidence>
<feature type="domain" description="GGDEF" evidence="5">
    <location>
        <begin position="185"/>
        <end position="321"/>
    </location>
</feature>
<keyword evidence="7" id="KW-1185">Reference proteome</keyword>
<feature type="transmembrane region" description="Helical" evidence="4">
    <location>
        <begin position="15"/>
        <end position="47"/>
    </location>
</feature>
<dbReference type="AlphaFoldDB" id="A0A2T0B901"/>
<comment type="subcellular location">
    <subcellularLocation>
        <location evidence="1">Cell membrane</location>
    </subcellularLocation>
</comment>
<dbReference type="PANTHER" id="PTHR47618">
    <property type="entry name" value="BIFUNCTIONAL OLIGORIBONUCLEASE AND PAP PHOSPHATASE NRNA"/>
    <property type="match status" value="1"/>
</dbReference>
<dbReference type="GO" id="GO:0106409">
    <property type="term" value="F:cyclic-di-AMP phosphodiesterase activity"/>
    <property type="evidence" value="ECO:0007669"/>
    <property type="project" value="RHEA"/>
</dbReference>
<dbReference type="EMBL" id="PVXO01000007">
    <property type="protein sequence ID" value="PRR80332.1"/>
    <property type="molecule type" value="Genomic_DNA"/>
</dbReference>
<dbReference type="PROSITE" id="PS50887">
    <property type="entry name" value="GGDEF"/>
    <property type="match status" value="1"/>
</dbReference>
<dbReference type="InterPro" id="IPR038763">
    <property type="entry name" value="DHH_sf"/>
</dbReference>
<dbReference type="Proteomes" id="UP000239706">
    <property type="component" value="Unassembled WGS sequence"/>
</dbReference>
<dbReference type="GO" id="GO:0046872">
    <property type="term" value="F:metal ion binding"/>
    <property type="evidence" value="ECO:0007669"/>
    <property type="project" value="UniProtKB-KW"/>
</dbReference>
<evidence type="ECO:0000313" key="6">
    <source>
        <dbReference type="EMBL" id="PRR80332.1"/>
    </source>
</evidence>
<proteinExistence type="inferred from homology"/>
<name>A0A2T0B901_9CLOT</name>
<dbReference type="InterPro" id="IPR014528">
    <property type="entry name" value="GdpP/PdeA"/>
</dbReference>
<comment type="similarity">
    <text evidence="1">Belongs to the GdpP/PdeA phosphodiesterase family.</text>
</comment>
<dbReference type="SUPFAM" id="SSF64182">
    <property type="entry name" value="DHH phosphoesterases"/>
    <property type="match status" value="1"/>
</dbReference>
<keyword evidence="1 4" id="KW-0472">Membrane</keyword>
<accession>A0A2T0B901</accession>
<evidence type="ECO:0000256" key="4">
    <source>
        <dbReference type="SAM" id="Phobius"/>
    </source>
</evidence>
<evidence type="ECO:0000259" key="5">
    <source>
        <dbReference type="PROSITE" id="PS50887"/>
    </source>
</evidence>
<keyword evidence="1" id="KW-1003">Cell membrane</keyword>
<dbReference type="GO" id="GO:0005886">
    <property type="term" value="C:plasma membrane"/>
    <property type="evidence" value="ECO:0007669"/>
    <property type="project" value="UniProtKB-SubCell"/>
</dbReference>
<dbReference type="InterPro" id="IPR003156">
    <property type="entry name" value="DHHA1_dom"/>
</dbReference>
<dbReference type="FunFam" id="3.90.1640.10:FF:000002">
    <property type="entry name" value="Cyclic-di-AMP phosphodiesterase"/>
    <property type="match status" value="1"/>
</dbReference>
<dbReference type="Pfam" id="PF24898">
    <property type="entry name" value="GGDEF_GdpP"/>
    <property type="match status" value="1"/>
</dbReference>
<evidence type="ECO:0000256" key="1">
    <source>
        <dbReference type="PIRNR" id="PIRNR026583"/>
    </source>
</evidence>
<feature type="binding site" evidence="2">
    <location>
        <position position="356"/>
    </location>
    <ligand>
        <name>Mn(2+)</name>
        <dbReference type="ChEBI" id="CHEBI:29035"/>
        <label>1</label>
    </ligand>
</feature>
<dbReference type="Pfam" id="PF02272">
    <property type="entry name" value="DHHA1"/>
    <property type="match status" value="1"/>
</dbReference>
<keyword evidence="1 6" id="KW-0378">Hydrolase</keyword>
<comment type="caution">
    <text evidence="6">The sequence shown here is derived from an EMBL/GenBank/DDBJ whole genome shotgun (WGS) entry which is preliminary data.</text>
</comment>
<organism evidence="6 7">
    <name type="scientific">Clostridium liquoris</name>
    <dbReference type="NCBI Taxonomy" id="1289519"/>
    <lineage>
        <taxon>Bacteria</taxon>
        <taxon>Bacillati</taxon>
        <taxon>Bacillota</taxon>
        <taxon>Clostridia</taxon>
        <taxon>Eubacteriales</taxon>
        <taxon>Clostridiaceae</taxon>
        <taxon>Clostridium</taxon>
    </lineage>
</organism>
<evidence type="ECO:0000256" key="3">
    <source>
        <dbReference type="SAM" id="Coils"/>
    </source>
</evidence>
<reference evidence="6 7" key="1">
    <citation type="submission" date="2018-03" db="EMBL/GenBank/DDBJ databases">
        <title>Genome sequence of Clostridium liquoris DSM 100320.</title>
        <authorList>
            <person name="Poehlein A."/>
            <person name="Daniel R."/>
        </authorList>
    </citation>
    <scope>NUCLEOTIDE SEQUENCE [LARGE SCALE GENOMIC DNA]</scope>
    <source>
        <strain evidence="6 7">DSM 100320</strain>
    </source>
</reference>
<dbReference type="InterPro" id="IPR051319">
    <property type="entry name" value="Oligoribo/pAp-PDE_c-di-AMP_PDE"/>
</dbReference>
<dbReference type="Gene3D" id="3.90.1640.10">
    <property type="entry name" value="inorganic pyrophosphatase (n-terminal core)"/>
    <property type="match status" value="1"/>
</dbReference>
<keyword evidence="4" id="KW-1133">Transmembrane helix</keyword>
<keyword evidence="4" id="KW-0812">Transmembrane</keyword>
<feature type="binding site" evidence="2">
    <location>
        <position position="453"/>
    </location>
    <ligand>
        <name>Mn(2+)</name>
        <dbReference type="ChEBI" id="CHEBI:29035"/>
        <label>2</label>
    </ligand>
</feature>
<dbReference type="PANTHER" id="PTHR47618:SF2">
    <property type="entry name" value="CYCLIC-DI-AMP PHOSPHODIESTERASE GDPP"/>
    <property type="match status" value="1"/>
</dbReference>